<keyword evidence="4" id="KW-1185">Reference proteome</keyword>
<reference evidence="3 4" key="1">
    <citation type="submission" date="2018-02" db="EMBL/GenBank/DDBJ databases">
        <title>Draft genome sequence of Mycobacterium virginiense isolated from mud of a swine farm in Japan.</title>
        <authorList>
            <person name="Ohya K."/>
        </authorList>
    </citation>
    <scope>NUCLEOTIDE SEQUENCE [LARGE SCALE GENOMIC DNA]</scope>
    <source>
        <strain evidence="3 4">GF75</strain>
    </source>
</reference>
<dbReference type="Gene3D" id="2.40.160.210">
    <property type="entry name" value="Acyl-CoA thioesterase, double hotdog domain"/>
    <property type="match status" value="1"/>
</dbReference>
<dbReference type="Pfam" id="PF13622">
    <property type="entry name" value="4HBT_3"/>
    <property type="match status" value="1"/>
</dbReference>
<organism evidence="3 4">
    <name type="scientific">Mycolicibacter virginiensis</name>
    <dbReference type="NCBI Taxonomy" id="1795032"/>
    <lineage>
        <taxon>Bacteria</taxon>
        <taxon>Bacillati</taxon>
        <taxon>Actinomycetota</taxon>
        <taxon>Actinomycetes</taxon>
        <taxon>Mycobacteriales</taxon>
        <taxon>Mycobacteriaceae</taxon>
        <taxon>Mycolicibacter</taxon>
    </lineage>
</organism>
<dbReference type="InterPro" id="IPR042171">
    <property type="entry name" value="Acyl-CoA_hotdog"/>
</dbReference>
<dbReference type="Proteomes" id="UP000237911">
    <property type="component" value="Unassembled WGS sequence"/>
</dbReference>
<evidence type="ECO:0000259" key="1">
    <source>
        <dbReference type="Pfam" id="PF13622"/>
    </source>
</evidence>
<dbReference type="AlphaFoldDB" id="A0A9X7ILR2"/>
<evidence type="ECO:0000313" key="4">
    <source>
        <dbReference type="Proteomes" id="UP000237911"/>
    </source>
</evidence>
<feature type="domain" description="Acyl-CoA thioesterase-like C-terminal" evidence="2">
    <location>
        <begin position="140"/>
        <end position="259"/>
    </location>
</feature>
<gene>
    <name evidence="3" type="ORF">C5U48_14845</name>
</gene>
<dbReference type="SUPFAM" id="SSF54637">
    <property type="entry name" value="Thioesterase/thiol ester dehydrase-isomerase"/>
    <property type="match status" value="1"/>
</dbReference>
<dbReference type="InterPro" id="IPR029069">
    <property type="entry name" value="HotDog_dom_sf"/>
</dbReference>
<dbReference type="EMBL" id="PUEV01000068">
    <property type="protein sequence ID" value="PQM51466.1"/>
    <property type="molecule type" value="Genomic_DNA"/>
</dbReference>
<protein>
    <submittedName>
        <fullName evidence="3">Thioesterase family protein</fullName>
    </submittedName>
</protein>
<proteinExistence type="predicted"/>
<evidence type="ECO:0000313" key="3">
    <source>
        <dbReference type="EMBL" id="PQM51466.1"/>
    </source>
</evidence>
<dbReference type="RefSeq" id="WP_105295362.1">
    <property type="nucleotide sequence ID" value="NZ_CP092430.2"/>
</dbReference>
<accession>A0A9X7ILR2</accession>
<dbReference type="InterPro" id="IPR049449">
    <property type="entry name" value="TesB_ACOT8-like_N"/>
</dbReference>
<name>A0A9X7ILR2_9MYCO</name>
<sequence length="262" mass="28050">MTGSYYRRAEGSGGTGDVIYESTDLTRSNWGQIQHGSPPLALLTREIERLVDGSGQRIARLSLDILGAIPVAPVRVAARVQRPGRRIALLEAEMFTCDDDRPVARLSAWALATSDTAAVSSDRHAPLISGPSLPPPEWFAQASGYAHSVRWRVQPDAPDGTAVAWLSPQVHLVDSEPTTALQRLAMVVDSANGVGAALDVNEYVFMNTDTVVHLHRLPIGADFGLRARASIGPDGVGATTAELFDDDGFFGTSAQALLVQRR</sequence>
<dbReference type="InterPro" id="IPR049450">
    <property type="entry name" value="ACOT8-like_C"/>
</dbReference>
<dbReference type="Pfam" id="PF20789">
    <property type="entry name" value="4HBT_3C"/>
    <property type="match status" value="1"/>
</dbReference>
<evidence type="ECO:0000259" key="2">
    <source>
        <dbReference type="Pfam" id="PF20789"/>
    </source>
</evidence>
<feature type="domain" description="Acyl-CoA thioesterase-like N-terminal HotDog" evidence="1">
    <location>
        <begin position="27"/>
        <end position="109"/>
    </location>
</feature>
<comment type="caution">
    <text evidence="3">The sequence shown here is derived from an EMBL/GenBank/DDBJ whole genome shotgun (WGS) entry which is preliminary data.</text>
</comment>